<dbReference type="InterPro" id="IPR010298">
    <property type="entry name" value="YacP-like"/>
</dbReference>
<dbReference type="EMBL" id="JACRTG010000018">
    <property type="protein sequence ID" value="MBC8588045.1"/>
    <property type="molecule type" value="Genomic_DNA"/>
</dbReference>
<proteinExistence type="predicted"/>
<dbReference type="PANTHER" id="PTHR34547">
    <property type="entry name" value="YACP-LIKE NYN DOMAIN PROTEIN"/>
    <property type="match status" value="1"/>
</dbReference>
<comment type="caution">
    <text evidence="1">The sequence shown here is derived from an EMBL/GenBank/DDBJ whole genome shotgun (WGS) entry which is preliminary data.</text>
</comment>
<dbReference type="Proteomes" id="UP000601171">
    <property type="component" value="Unassembled WGS sequence"/>
</dbReference>
<protein>
    <submittedName>
        <fullName evidence="1">NYN domain-containing protein</fullName>
    </submittedName>
</protein>
<sequence length="176" mass="20575">MKKGNKQKEYLFVDGYNIINAWENLKKKASISLEESRLELLEILAEYHHYSGIEIIVVFDAHLVKGNTGTRDCYKGVKIIYTKENETADNYIERTLDSIGRIKRVRVATSDWMEQQLVLSRGGTRISARELEAEIYNWKNMIKRKSKNNNQKNDLQIGSLDEKTLYKLKDWNKSNN</sequence>
<keyword evidence="2" id="KW-1185">Reference proteome</keyword>
<evidence type="ECO:0000313" key="1">
    <source>
        <dbReference type="EMBL" id="MBC8588045.1"/>
    </source>
</evidence>
<name>A0A926IK90_9FIRM</name>
<evidence type="ECO:0000313" key="2">
    <source>
        <dbReference type="Proteomes" id="UP000601171"/>
    </source>
</evidence>
<dbReference type="AlphaFoldDB" id="A0A926IK90"/>
<dbReference type="Pfam" id="PF05991">
    <property type="entry name" value="NYN_YacP"/>
    <property type="match status" value="1"/>
</dbReference>
<dbReference type="CDD" id="cd10912">
    <property type="entry name" value="PIN_YacP-like"/>
    <property type="match status" value="1"/>
</dbReference>
<dbReference type="RefSeq" id="WP_262429497.1">
    <property type="nucleotide sequence ID" value="NZ_JACRTG010000018.1"/>
</dbReference>
<dbReference type="PANTHER" id="PTHR34547:SF1">
    <property type="entry name" value="YACP-LIKE NYN DOMAIN PROTEIN"/>
    <property type="match status" value="1"/>
</dbReference>
<reference evidence="1" key="1">
    <citation type="submission" date="2020-08" db="EMBL/GenBank/DDBJ databases">
        <title>Genome public.</title>
        <authorList>
            <person name="Liu C."/>
            <person name="Sun Q."/>
        </authorList>
    </citation>
    <scope>NUCLEOTIDE SEQUENCE</scope>
    <source>
        <strain evidence="1">BX21</strain>
    </source>
</reference>
<gene>
    <name evidence="1" type="ORF">H8707_07320</name>
</gene>
<organism evidence="1 2">
    <name type="scientific">Paratissierella segnis</name>
    <dbReference type="NCBI Taxonomy" id="2763679"/>
    <lineage>
        <taxon>Bacteria</taxon>
        <taxon>Bacillati</taxon>
        <taxon>Bacillota</taxon>
        <taxon>Tissierellia</taxon>
        <taxon>Tissierellales</taxon>
        <taxon>Tissierellaceae</taxon>
        <taxon>Paratissierella</taxon>
    </lineage>
</organism>
<accession>A0A926IK90</accession>